<reference evidence="10 11" key="1">
    <citation type="submission" date="2020-05" db="EMBL/GenBank/DDBJ databases">
        <authorList>
            <person name="Casaregola S."/>
            <person name="Devillers H."/>
            <person name="Grondin C."/>
        </authorList>
    </citation>
    <scope>NUCLEOTIDE SEQUENCE [LARGE SCALE GENOMIC DNA]</scope>
    <source>
        <strain evidence="10 11">CLIB 1767</strain>
    </source>
</reference>
<keyword evidence="7" id="KW-0539">Nucleus</keyword>
<evidence type="ECO:0000256" key="3">
    <source>
        <dbReference type="ARBA" id="ARBA00004496"/>
    </source>
</evidence>
<feature type="compositionally biased region" description="Basic residues" evidence="8">
    <location>
        <begin position="23"/>
        <end position="40"/>
    </location>
</feature>
<evidence type="ECO:0000256" key="2">
    <source>
        <dbReference type="ARBA" id="ARBA00004123"/>
    </source>
</evidence>
<evidence type="ECO:0000259" key="9">
    <source>
        <dbReference type="SMART" id="SM01312"/>
    </source>
</evidence>
<gene>
    <name evidence="10" type="ORF">KABA2_03S06292</name>
</gene>
<comment type="subcellular location">
    <subcellularLocation>
        <location evidence="3">Cytoplasm</location>
    </subcellularLocation>
    <subcellularLocation>
        <location evidence="2">Nucleus</location>
    </subcellularLocation>
</comment>
<dbReference type="GO" id="GO:0005737">
    <property type="term" value="C:cytoplasm"/>
    <property type="evidence" value="ECO:0007669"/>
    <property type="project" value="UniProtKB-SubCell"/>
</dbReference>
<evidence type="ECO:0000256" key="7">
    <source>
        <dbReference type="ARBA" id="ARBA00023242"/>
    </source>
</evidence>
<name>A0A8H2VDZ7_9SACH</name>
<dbReference type="InterPro" id="IPR028094">
    <property type="entry name" value="RTC4_C"/>
</dbReference>
<dbReference type="PANTHER" id="PTHR41391">
    <property type="entry name" value="RESTRICTION OF TELOMERE CAPPING PROTEIN 4"/>
    <property type="match status" value="1"/>
</dbReference>
<dbReference type="AlphaFoldDB" id="A0A8H2VDZ7"/>
<comment type="caution">
    <text evidence="10">The sequence shown here is derived from an EMBL/GenBank/DDBJ whole genome shotgun (WGS) entry which is preliminary data.</text>
</comment>
<dbReference type="EMBL" id="CAEFZW010000003">
    <property type="protein sequence ID" value="CAB4253826.1"/>
    <property type="molecule type" value="Genomic_DNA"/>
</dbReference>
<evidence type="ECO:0000256" key="6">
    <source>
        <dbReference type="ARBA" id="ARBA00022490"/>
    </source>
</evidence>
<evidence type="ECO:0000256" key="5">
    <source>
        <dbReference type="ARBA" id="ARBA00015162"/>
    </source>
</evidence>
<accession>A0A8H2VDZ7</accession>
<sequence>MTPGEPRKLNFKAYLQRNDSKLKAMKRGGRQSPKASKKIKTTTDDGNRVTSDNEVSSGFSSDDDHLGNQLTSKISMDFLNTPLVNKLEKKEVTVTKKPQECPFKIKERTMNDSNIVLIESVPDIPIFKHESPIKKAGLNLDSDESSDDDSGDKDVYSLAQTVKRNRKSIKKLNKRLSFSNSPQSIQKLKTHFTEKYNLPPVISLKDINERSKPFLGIALDILNGDLQSGYYSKAKQISNESTNSILSTTEMRRLDLTFFFAGYYGLMRQYIVGQIIATEYKSNFTRNKSPVLRWWGVEDFCRYVLAPEVLTALCMSEMNIKPKEDEYEEDVKERVFELFQKTKEFGLQVADVELD</sequence>
<dbReference type="GO" id="GO:0005634">
    <property type="term" value="C:nucleus"/>
    <property type="evidence" value="ECO:0007669"/>
    <property type="project" value="UniProtKB-SubCell"/>
</dbReference>
<protein>
    <recommendedName>
        <fullName evidence="5">Restriction of telomere capping protein 4</fullName>
    </recommendedName>
</protein>
<evidence type="ECO:0000313" key="11">
    <source>
        <dbReference type="Proteomes" id="UP000644660"/>
    </source>
</evidence>
<evidence type="ECO:0000313" key="10">
    <source>
        <dbReference type="EMBL" id="CAB4253826.1"/>
    </source>
</evidence>
<organism evidence="10 11">
    <name type="scientific">Maudiozyma barnettii</name>
    <dbReference type="NCBI Taxonomy" id="61262"/>
    <lineage>
        <taxon>Eukaryota</taxon>
        <taxon>Fungi</taxon>
        <taxon>Dikarya</taxon>
        <taxon>Ascomycota</taxon>
        <taxon>Saccharomycotina</taxon>
        <taxon>Saccharomycetes</taxon>
        <taxon>Saccharomycetales</taxon>
        <taxon>Saccharomycetaceae</taxon>
        <taxon>Maudiozyma</taxon>
    </lineage>
</organism>
<feature type="domain" description="Restriction of telomere capping protein 4 C-terminal" evidence="9">
    <location>
        <begin position="221"/>
        <end position="352"/>
    </location>
</feature>
<dbReference type="PANTHER" id="PTHR41391:SF1">
    <property type="entry name" value="RESTRICTION OF TELOMERE CAPPING PROTEIN 4"/>
    <property type="match status" value="1"/>
</dbReference>
<keyword evidence="6" id="KW-0963">Cytoplasm</keyword>
<comment type="function">
    <text evidence="1">May be involved in a process influencing telomere capping.</text>
</comment>
<feature type="compositionally biased region" description="Polar residues" evidence="8">
    <location>
        <begin position="48"/>
        <end position="60"/>
    </location>
</feature>
<dbReference type="Proteomes" id="UP000644660">
    <property type="component" value="Unassembled WGS sequence"/>
</dbReference>
<dbReference type="Pfam" id="PF14474">
    <property type="entry name" value="RTC4"/>
    <property type="match status" value="1"/>
</dbReference>
<proteinExistence type="inferred from homology"/>
<dbReference type="InterPro" id="IPR039024">
    <property type="entry name" value="RTC4"/>
</dbReference>
<evidence type="ECO:0000256" key="8">
    <source>
        <dbReference type="SAM" id="MobiDB-lite"/>
    </source>
</evidence>
<evidence type="ECO:0000256" key="1">
    <source>
        <dbReference type="ARBA" id="ARBA00002738"/>
    </source>
</evidence>
<feature type="region of interest" description="Disordered" evidence="8">
    <location>
        <begin position="21"/>
        <end position="64"/>
    </location>
</feature>
<dbReference type="OrthoDB" id="128308at2759"/>
<dbReference type="RefSeq" id="XP_041405671.1">
    <property type="nucleotide sequence ID" value="XM_041549737.1"/>
</dbReference>
<comment type="similarity">
    <text evidence="4">Belongs to the RTC4 family.</text>
</comment>
<keyword evidence="11" id="KW-1185">Reference proteome</keyword>
<evidence type="ECO:0000256" key="4">
    <source>
        <dbReference type="ARBA" id="ARBA00009461"/>
    </source>
</evidence>
<dbReference type="GeneID" id="64856801"/>
<dbReference type="SMART" id="SM01312">
    <property type="entry name" value="RTC4"/>
    <property type="match status" value="1"/>
</dbReference>